<dbReference type="Proteomes" id="UP000005239">
    <property type="component" value="Unassembled WGS sequence"/>
</dbReference>
<accession>A0A2A6BF29</accession>
<protein>
    <submittedName>
        <fullName evidence="1">Uncharacterized protein</fullName>
    </submittedName>
</protein>
<keyword evidence="2" id="KW-1185">Reference proteome</keyword>
<dbReference type="AlphaFoldDB" id="A0A2A6BF29"/>
<evidence type="ECO:0000313" key="1">
    <source>
        <dbReference type="EnsemblMetazoa" id="PPA26261.1"/>
    </source>
</evidence>
<proteinExistence type="predicted"/>
<name>A0A2A6BF29_PRIPA</name>
<gene>
    <name evidence="1" type="primary">WBGene00115815</name>
</gene>
<accession>A0A8R1YLR2</accession>
<reference evidence="1" key="2">
    <citation type="submission" date="2022-06" db="UniProtKB">
        <authorList>
            <consortium name="EnsemblMetazoa"/>
        </authorList>
    </citation>
    <scope>IDENTIFICATION</scope>
    <source>
        <strain evidence="1">PS312</strain>
    </source>
</reference>
<reference evidence="2" key="1">
    <citation type="journal article" date="2008" name="Nat. Genet.">
        <title>The Pristionchus pacificus genome provides a unique perspective on nematode lifestyle and parasitism.</title>
        <authorList>
            <person name="Dieterich C."/>
            <person name="Clifton S.W."/>
            <person name="Schuster L.N."/>
            <person name="Chinwalla A."/>
            <person name="Delehaunty K."/>
            <person name="Dinkelacker I."/>
            <person name="Fulton L."/>
            <person name="Fulton R."/>
            <person name="Godfrey J."/>
            <person name="Minx P."/>
            <person name="Mitreva M."/>
            <person name="Roeseler W."/>
            <person name="Tian H."/>
            <person name="Witte H."/>
            <person name="Yang S.P."/>
            <person name="Wilson R.K."/>
            <person name="Sommer R.J."/>
        </authorList>
    </citation>
    <scope>NUCLEOTIDE SEQUENCE [LARGE SCALE GENOMIC DNA]</scope>
    <source>
        <strain evidence="2">PS312</strain>
    </source>
</reference>
<sequence>MTVVSSLLVHDGMFPVRVPTVSQTITDGTVRQEIIVQNDAKEWLAVTISRSEGARKCMKIDSETIHIDAGKSWTFSLYIDTSRRGENCENFETLILSSGVLAKEAVVRVVLKRANGSKQPPIIL</sequence>
<dbReference type="EnsemblMetazoa" id="PPA26261.1">
    <property type="protein sequence ID" value="PPA26261.1"/>
    <property type="gene ID" value="WBGene00115815"/>
</dbReference>
<organism evidence="1 2">
    <name type="scientific">Pristionchus pacificus</name>
    <name type="common">Parasitic nematode worm</name>
    <dbReference type="NCBI Taxonomy" id="54126"/>
    <lineage>
        <taxon>Eukaryota</taxon>
        <taxon>Metazoa</taxon>
        <taxon>Ecdysozoa</taxon>
        <taxon>Nematoda</taxon>
        <taxon>Chromadorea</taxon>
        <taxon>Rhabditida</taxon>
        <taxon>Rhabditina</taxon>
        <taxon>Diplogasteromorpha</taxon>
        <taxon>Diplogasteroidea</taxon>
        <taxon>Neodiplogasteridae</taxon>
        <taxon>Pristionchus</taxon>
    </lineage>
</organism>
<evidence type="ECO:0000313" key="2">
    <source>
        <dbReference type="Proteomes" id="UP000005239"/>
    </source>
</evidence>